<dbReference type="InterPro" id="IPR011009">
    <property type="entry name" value="Kinase-like_dom_sf"/>
</dbReference>
<dbReference type="InterPro" id="IPR051678">
    <property type="entry name" value="AGP_Transferase"/>
</dbReference>
<name>A0A430SGI2_THESC</name>
<accession>A0A430SGI2</accession>
<evidence type="ECO:0000313" key="2">
    <source>
        <dbReference type="EMBL" id="RTH38778.1"/>
    </source>
</evidence>
<dbReference type="GO" id="GO:0016740">
    <property type="term" value="F:transferase activity"/>
    <property type="evidence" value="ECO:0007669"/>
    <property type="project" value="UniProtKB-KW"/>
</dbReference>
<dbReference type="InterPro" id="IPR041726">
    <property type="entry name" value="ACAD10_11_N"/>
</dbReference>
<dbReference type="Pfam" id="PF01636">
    <property type="entry name" value="APH"/>
    <property type="match status" value="1"/>
</dbReference>
<keyword evidence="2" id="KW-0808">Transferase</keyword>
<dbReference type="PANTHER" id="PTHR21310:SF57">
    <property type="entry name" value="BLR2944 PROTEIN"/>
    <property type="match status" value="1"/>
</dbReference>
<comment type="caution">
    <text evidence="2">The sequence shown here is derived from an EMBL/GenBank/DDBJ whole genome shotgun (WGS) entry which is preliminary data.</text>
</comment>
<dbReference type="Gene3D" id="3.30.200.20">
    <property type="entry name" value="Phosphorylase Kinase, domain 1"/>
    <property type="match status" value="1"/>
</dbReference>
<dbReference type="CDD" id="cd05154">
    <property type="entry name" value="ACAD10_11_N-like"/>
    <property type="match status" value="1"/>
</dbReference>
<dbReference type="RefSeq" id="WP_126208841.1">
    <property type="nucleotide sequence ID" value="NZ_PELZ01000085.1"/>
</dbReference>
<dbReference type="Gene3D" id="3.90.1200.10">
    <property type="match status" value="1"/>
</dbReference>
<dbReference type="InterPro" id="IPR002575">
    <property type="entry name" value="Aminoglycoside_PTrfase"/>
</dbReference>
<dbReference type="SUPFAM" id="SSF56112">
    <property type="entry name" value="Protein kinase-like (PK-like)"/>
    <property type="match status" value="1"/>
</dbReference>
<sequence length="327" mass="36565">MREALEKALAELYGPGEIQGLRRVPGGASKEAWVLDYRSGDGVHSLFLRRAGGGVIYEGTLSLEAEFRLLSLVHAEGVKVPRPLLYFPDLEGREAFLMERLEGETIGARVVRRPEYAAARARLPQSMAVELARIHRIPLDKVAFLPDPEPGEPWQAAVSMAYRDLDGLGEPHPALEWALRWLREHPPRSRPPVLVHGDFRIGNLMVNQEELVAVLDWEFAHIGDPREDLAWPLVRAWRFGEDGKRLGGIGEVEPFLEAYNALTGGDVSLEELFWWEVLGNVRWGLGALKQARRHLSGVERSVELAILGRLAAEMEYELLALLEGRGG</sequence>
<dbReference type="Proteomes" id="UP000288051">
    <property type="component" value="Unassembled WGS sequence"/>
</dbReference>
<evidence type="ECO:0000259" key="1">
    <source>
        <dbReference type="Pfam" id="PF01636"/>
    </source>
</evidence>
<proteinExistence type="predicted"/>
<dbReference type="EMBL" id="PELZ01000085">
    <property type="protein sequence ID" value="RTH38778.1"/>
    <property type="molecule type" value="Genomic_DNA"/>
</dbReference>
<organism evidence="2 3">
    <name type="scientific">Thermus scotoductus</name>
    <dbReference type="NCBI Taxonomy" id="37636"/>
    <lineage>
        <taxon>Bacteria</taxon>
        <taxon>Thermotogati</taxon>
        <taxon>Deinococcota</taxon>
        <taxon>Deinococci</taxon>
        <taxon>Thermales</taxon>
        <taxon>Thermaceae</taxon>
        <taxon>Thermus</taxon>
    </lineage>
</organism>
<evidence type="ECO:0000313" key="3">
    <source>
        <dbReference type="Proteomes" id="UP000288051"/>
    </source>
</evidence>
<reference evidence="2 3" key="1">
    <citation type="journal article" date="2019" name="Extremophiles">
        <title>Biogeography of thermophiles and predominance of Thermus scotoductus in domestic water heaters.</title>
        <authorList>
            <person name="Wilpiszeski R.L."/>
            <person name="Zhang Z."/>
            <person name="House C.H."/>
        </authorList>
    </citation>
    <scope>NUCLEOTIDE SEQUENCE [LARGE SCALE GENOMIC DNA]</scope>
    <source>
        <strain evidence="2 3">24_S24</strain>
    </source>
</reference>
<protein>
    <submittedName>
        <fullName evidence="2">Phosphotransferase</fullName>
    </submittedName>
</protein>
<dbReference type="PANTHER" id="PTHR21310">
    <property type="entry name" value="AMINOGLYCOSIDE PHOSPHOTRANSFERASE-RELATED-RELATED"/>
    <property type="match status" value="1"/>
</dbReference>
<gene>
    <name evidence="2" type="ORF">CSW37_03670</name>
</gene>
<dbReference type="AlphaFoldDB" id="A0A430SGI2"/>
<feature type="domain" description="Aminoglycoside phosphotransferase" evidence="1">
    <location>
        <begin position="21"/>
        <end position="247"/>
    </location>
</feature>